<dbReference type="AlphaFoldDB" id="A0AAE3EC57"/>
<dbReference type="Pfam" id="PF01136">
    <property type="entry name" value="Peptidase_U32"/>
    <property type="match status" value="1"/>
</dbReference>
<dbReference type="InterPro" id="IPR001539">
    <property type="entry name" value="Peptidase_U32"/>
</dbReference>
<comment type="caution">
    <text evidence="2">The sequence shown here is derived from an EMBL/GenBank/DDBJ whole genome shotgun (WGS) entry which is preliminary data.</text>
</comment>
<reference evidence="2" key="1">
    <citation type="submission" date="2021-10" db="EMBL/GenBank/DDBJ databases">
        <title>Anaerobic single-cell dispensing facilitates the cultivation of human gut bacteria.</title>
        <authorList>
            <person name="Afrizal A."/>
        </authorList>
    </citation>
    <scope>NUCLEOTIDE SEQUENCE</scope>
    <source>
        <strain evidence="2">CLA-AA-H215</strain>
    </source>
</reference>
<organism evidence="2 3">
    <name type="scientific">Hominifimenecus microfluidus</name>
    <dbReference type="NCBI Taxonomy" id="2885348"/>
    <lineage>
        <taxon>Bacteria</taxon>
        <taxon>Bacillati</taxon>
        <taxon>Bacillota</taxon>
        <taxon>Clostridia</taxon>
        <taxon>Lachnospirales</taxon>
        <taxon>Lachnospiraceae</taxon>
        <taxon>Hominifimenecus</taxon>
    </lineage>
</organism>
<dbReference type="Pfam" id="PF12392">
    <property type="entry name" value="DUF3656"/>
    <property type="match status" value="1"/>
</dbReference>
<keyword evidence="3" id="KW-1185">Reference proteome</keyword>
<evidence type="ECO:0000259" key="1">
    <source>
        <dbReference type="Pfam" id="PF12392"/>
    </source>
</evidence>
<dbReference type="PANTHER" id="PTHR30217:SF10">
    <property type="entry name" value="23S RRNA 5-HYDROXYCYTIDINE C2501 SYNTHASE"/>
    <property type="match status" value="1"/>
</dbReference>
<dbReference type="PANTHER" id="PTHR30217">
    <property type="entry name" value="PEPTIDASE U32 FAMILY"/>
    <property type="match status" value="1"/>
</dbReference>
<proteinExistence type="predicted"/>
<dbReference type="PROSITE" id="PS01276">
    <property type="entry name" value="PEPTIDASE_U32"/>
    <property type="match status" value="1"/>
</dbReference>
<name>A0AAE3EC57_9FIRM</name>
<dbReference type="EMBL" id="JAJEQR010000061">
    <property type="protein sequence ID" value="MCC2232322.1"/>
    <property type="molecule type" value="Genomic_DNA"/>
</dbReference>
<feature type="domain" description="Peptidase U32 collagenase" evidence="1">
    <location>
        <begin position="307"/>
        <end position="419"/>
    </location>
</feature>
<gene>
    <name evidence="2" type="ORF">LKD81_15210</name>
</gene>
<dbReference type="RefSeq" id="WP_308454729.1">
    <property type="nucleotide sequence ID" value="NZ_JAJEQR010000061.1"/>
</dbReference>
<sequence length="426" mass="47799">MRTCEVLAPAGSFESMKAAVAAGADAVYMGGTRFGARAYADNPDDEWLLKAIDYVHFHGRKLYLTVNTLLKEEELTQELYDYLLPLYRRGLDAVIVQDYGVFAYIKEHFPGMDIHASTQMTIAGPYGAKMIRALGASRLVLPRELSLEEIRSICKASDIEIEAFVHGALCYCYSGQCLLSSLIGGRSGNRGRCAQPCRLPYNGKNLMNLKDLCTLGILPQVLEAGVYSLKIEGRMKSPQYTAGVVSVYRKYVDRYLAEGGADWQVDPEDIRLLLELFDRGGFTDGYYTRHNSASMVFTGKKPERRIADEELRRQLEEKYIQSELQEKIKGKVRIQEGMPVTITVSAGACSVSLQGEEAGEAKSRPLTEADVRKQFSKTGGSGYQWEELVIELGDNAFVPVGVMNRLRREALEKLTRRRLYEYQRID</sequence>
<dbReference type="InterPro" id="IPR020988">
    <property type="entry name" value="Pept_U32_collagenase"/>
</dbReference>
<dbReference type="Proteomes" id="UP001198182">
    <property type="component" value="Unassembled WGS sequence"/>
</dbReference>
<accession>A0AAE3EC57</accession>
<protein>
    <submittedName>
        <fullName evidence="2">U32 family peptidase</fullName>
    </submittedName>
</protein>
<evidence type="ECO:0000313" key="3">
    <source>
        <dbReference type="Proteomes" id="UP001198182"/>
    </source>
</evidence>
<dbReference type="InterPro" id="IPR051454">
    <property type="entry name" value="RNA/ubiquinone_mod_enzymes"/>
</dbReference>
<evidence type="ECO:0000313" key="2">
    <source>
        <dbReference type="EMBL" id="MCC2232322.1"/>
    </source>
</evidence>